<comment type="subcellular location">
    <subcellularLocation>
        <location evidence="1">Cell outer membrane</location>
    </subcellularLocation>
</comment>
<evidence type="ECO:0000256" key="4">
    <source>
        <dbReference type="ARBA" id="ARBA00023237"/>
    </source>
</evidence>
<dbReference type="SUPFAM" id="SSF103647">
    <property type="entry name" value="TSP type-3 repeat"/>
    <property type="match status" value="1"/>
</dbReference>
<proteinExistence type="predicted"/>
<protein>
    <submittedName>
        <fullName evidence="8">OmpA family protein</fullName>
    </submittedName>
</protein>
<dbReference type="InterPro" id="IPR006665">
    <property type="entry name" value="OmpA-like"/>
</dbReference>
<dbReference type="RefSeq" id="WP_180570229.1">
    <property type="nucleotide sequence ID" value="NZ_JACCKB010000037.1"/>
</dbReference>
<dbReference type="PANTHER" id="PTHR30329:SF21">
    <property type="entry name" value="LIPOPROTEIN YIAD-RELATED"/>
    <property type="match status" value="1"/>
</dbReference>
<dbReference type="SUPFAM" id="SSF103088">
    <property type="entry name" value="OmpA-like"/>
    <property type="match status" value="1"/>
</dbReference>
<dbReference type="Proteomes" id="UP000569732">
    <property type="component" value="Unassembled WGS sequence"/>
</dbReference>
<keyword evidence="2 6" id="KW-0732">Signal</keyword>
<dbReference type="InterPro" id="IPR006664">
    <property type="entry name" value="OMP_bac"/>
</dbReference>
<dbReference type="AlphaFoldDB" id="A0A853I2N3"/>
<evidence type="ECO:0000256" key="1">
    <source>
        <dbReference type="ARBA" id="ARBA00004442"/>
    </source>
</evidence>
<dbReference type="PROSITE" id="PS51257">
    <property type="entry name" value="PROKAR_LIPOPROTEIN"/>
    <property type="match status" value="1"/>
</dbReference>
<evidence type="ECO:0000256" key="6">
    <source>
        <dbReference type="SAM" id="SignalP"/>
    </source>
</evidence>
<feature type="chain" id="PRO_5032717426" evidence="6">
    <location>
        <begin position="25"/>
        <end position="279"/>
    </location>
</feature>
<dbReference type="EMBL" id="JACCKB010000037">
    <property type="protein sequence ID" value="NYZ68210.1"/>
    <property type="molecule type" value="Genomic_DNA"/>
</dbReference>
<dbReference type="GO" id="GO:0005509">
    <property type="term" value="F:calcium ion binding"/>
    <property type="evidence" value="ECO:0007669"/>
    <property type="project" value="InterPro"/>
</dbReference>
<feature type="domain" description="OmpA-like" evidence="7">
    <location>
        <begin position="164"/>
        <end position="279"/>
    </location>
</feature>
<dbReference type="CDD" id="cd07185">
    <property type="entry name" value="OmpA_C-like"/>
    <property type="match status" value="1"/>
</dbReference>
<dbReference type="PROSITE" id="PS51123">
    <property type="entry name" value="OMPA_2"/>
    <property type="match status" value="1"/>
</dbReference>
<dbReference type="Gene3D" id="3.30.1330.60">
    <property type="entry name" value="OmpA-like domain"/>
    <property type="match status" value="1"/>
</dbReference>
<dbReference type="GO" id="GO:0007155">
    <property type="term" value="P:cell adhesion"/>
    <property type="evidence" value="ECO:0007669"/>
    <property type="project" value="InterPro"/>
</dbReference>
<dbReference type="InterPro" id="IPR036737">
    <property type="entry name" value="OmpA-like_sf"/>
</dbReference>
<dbReference type="GO" id="GO:0009279">
    <property type="term" value="C:cell outer membrane"/>
    <property type="evidence" value="ECO:0007669"/>
    <property type="project" value="UniProtKB-SubCell"/>
</dbReference>
<evidence type="ECO:0000313" key="9">
    <source>
        <dbReference type="Proteomes" id="UP000569732"/>
    </source>
</evidence>
<accession>A0A853I2N3</accession>
<sequence length="279" mass="29714">MKKPIFSRKLSALLVLPLILTGCATQGPWYEDWRNCAYVGATTGAVIGSFEDSEDAAIGAVGGALIGGITCALMNRDSDSDGDGVLNSRDKCPATPKGAAVDVHGCALDSDNDGVPDYRDECPNTPAGAKVNARGCLLDSDNDGVTDNKDHCPNTPPGAKVNALGCVEALKLDGVEFEFNSDNLTWAAKEYLNTVAEKLKLHAGTRLELGGHTDNIGSNKYNRDLSQRRANSVRSYLVSRGIRTSDLRAVGYGESRPVADNNTDSGRARNRRVELNVLD</sequence>
<gene>
    <name evidence="8" type="ORF">H0A36_19510</name>
</gene>
<dbReference type="PRINTS" id="PR01023">
    <property type="entry name" value="NAFLGMOTY"/>
</dbReference>
<dbReference type="Pfam" id="PF02412">
    <property type="entry name" value="TSP_3"/>
    <property type="match status" value="3"/>
</dbReference>
<dbReference type="PANTHER" id="PTHR30329">
    <property type="entry name" value="STATOR ELEMENT OF FLAGELLAR MOTOR COMPLEX"/>
    <property type="match status" value="1"/>
</dbReference>
<evidence type="ECO:0000256" key="3">
    <source>
        <dbReference type="ARBA" id="ARBA00023136"/>
    </source>
</evidence>
<evidence type="ECO:0000313" key="8">
    <source>
        <dbReference type="EMBL" id="NYZ68210.1"/>
    </source>
</evidence>
<dbReference type="Gene3D" id="4.10.1080.10">
    <property type="entry name" value="TSP type-3 repeat"/>
    <property type="match status" value="1"/>
</dbReference>
<reference evidence="8 9" key="1">
    <citation type="submission" date="2020-07" db="EMBL/GenBank/DDBJ databases">
        <title>Endozoicomonas sp. nov., isolated from sediment.</title>
        <authorList>
            <person name="Gu T."/>
        </authorList>
    </citation>
    <scope>NUCLEOTIDE SEQUENCE [LARGE SCALE GENOMIC DNA]</scope>
    <source>
        <strain evidence="8 9">SM1973</strain>
    </source>
</reference>
<evidence type="ECO:0000259" key="7">
    <source>
        <dbReference type="PROSITE" id="PS51123"/>
    </source>
</evidence>
<dbReference type="InterPro" id="IPR006690">
    <property type="entry name" value="OMPA-like_CS"/>
</dbReference>
<evidence type="ECO:0000256" key="2">
    <source>
        <dbReference type="ARBA" id="ARBA00022729"/>
    </source>
</evidence>
<organism evidence="8 9">
    <name type="scientific">Spartinivicinus marinus</name>
    <dbReference type="NCBI Taxonomy" id="2994442"/>
    <lineage>
        <taxon>Bacteria</taxon>
        <taxon>Pseudomonadati</taxon>
        <taxon>Pseudomonadota</taxon>
        <taxon>Gammaproteobacteria</taxon>
        <taxon>Oceanospirillales</taxon>
        <taxon>Zooshikellaceae</taxon>
        <taxon>Spartinivicinus</taxon>
    </lineage>
</organism>
<dbReference type="Pfam" id="PF00691">
    <property type="entry name" value="OmpA"/>
    <property type="match status" value="1"/>
</dbReference>
<comment type="caution">
    <text evidence="8">The sequence shown here is derived from an EMBL/GenBank/DDBJ whole genome shotgun (WGS) entry which is preliminary data.</text>
</comment>
<feature type="signal peptide" evidence="6">
    <location>
        <begin position="1"/>
        <end position="24"/>
    </location>
</feature>
<keyword evidence="4" id="KW-0998">Cell outer membrane</keyword>
<dbReference type="InterPro" id="IPR050330">
    <property type="entry name" value="Bact_OuterMem_StrucFunc"/>
</dbReference>
<dbReference type="PROSITE" id="PS01068">
    <property type="entry name" value="OMPA_1"/>
    <property type="match status" value="1"/>
</dbReference>
<dbReference type="InterPro" id="IPR003367">
    <property type="entry name" value="Thrombospondin_3-like_rpt"/>
</dbReference>
<name>A0A853I2N3_9GAMM</name>
<dbReference type="InterPro" id="IPR028974">
    <property type="entry name" value="TSP_type-3_rpt"/>
</dbReference>
<keyword evidence="3 5" id="KW-0472">Membrane</keyword>
<dbReference type="PRINTS" id="PR01021">
    <property type="entry name" value="OMPADOMAIN"/>
</dbReference>
<evidence type="ECO:0000256" key="5">
    <source>
        <dbReference type="PROSITE-ProRule" id="PRU00473"/>
    </source>
</evidence>
<keyword evidence="9" id="KW-1185">Reference proteome</keyword>